<feature type="chain" id="PRO_5017429952" evidence="6">
    <location>
        <begin position="28"/>
        <end position="668"/>
    </location>
</feature>
<evidence type="ECO:0000259" key="8">
    <source>
        <dbReference type="Pfam" id="PF14508"/>
    </source>
</evidence>
<dbReference type="InterPro" id="IPR029486">
    <property type="entry name" value="GH97_N"/>
</dbReference>
<evidence type="ECO:0000256" key="6">
    <source>
        <dbReference type="SAM" id="SignalP"/>
    </source>
</evidence>
<dbReference type="PANTHER" id="PTHR35803:SF2">
    <property type="entry name" value="RETAINING ALPHA-GALACTOSIDASE"/>
    <property type="match status" value="1"/>
</dbReference>
<accession>A0A385SKF1</accession>
<dbReference type="Proteomes" id="UP000266183">
    <property type="component" value="Chromosome"/>
</dbReference>
<dbReference type="OrthoDB" id="57532at2"/>
<organism evidence="10 11">
    <name type="scientific">Chryseolinea soli</name>
    <dbReference type="NCBI Taxonomy" id="2321403"/>
    <lineage>
        <taxon>Bacteria</taxon>
        <taxon>Pseudomonadati</taxon>
        <taxon>Bacteroidota</taxon>
        <taxon>Cytophagia</taxon>
        <taxon>Cytophagales</taxon>
        <taxon>Fulvivirgaceae</taxon>
        <taxon>Chryseolinea</taxon>
    </lineage>
</organism>
<dbReference type="PANTHER" id="PTHR35803">
    <property type="entry name" value="GLUCAN 1,4-ALPHA-GLUCOSIDASE SUSB-RELATED"/>
    <property type="match status" value="1"/>
</dbReference>
<evidence type="ECO:0000313" key="10">
    <source>
        <dbReference type="EMBL" id="AYB31444.1"/>
    </source>
</evidence>
<dbReference type="EMBL" id="CP032382">
    <property type="protein sequence ID" value="AYB31444.1"/>
    <property type="molecule type" value="Genomic_DNA"/>
</dbReference>
<dbReference type="Gene3D" id="2.70.98.10">
    <property type="match status" value="1"/>
</dbReference>
<keyword evidence="11" id="KW-1185">Reference proteome</keyword>
<sequence>MQRCGFVACRPTGILLLFIALSATAVAQKNYTLTSPAGAITLTVRVADSVYYSLAVKGTPVVTPSPIALITSHIPLGVNSHVTKQATRQVQETIVNAVPIKRKNIPDHYRELTLSFRENFALVFRAYDDGVAYRFATTFKDSLIVEKEIATFRFPGDATGYLPLVQKREKVDIFHTSFEEPYTVQPLTQFKHDQLAFNPVLVDGGARKVVITESDLLNYPGMFVRGTLQNGLRGDFAPYPAKEEIQDGEFRQWIVTARKNYIAKTQGTRSFPWRIIGLAEKDGDLLLNDMSYRLATPAKQTDWSWVTPGIGTDEWICGANLRGVDFKPGINTATYQHYIDFASRFGMQYVMLDAGWSDNNDLFKITPGLDLEAVAAYAKTKNIHIMLWTLAMTLDRQLEEAMVLFQKLDVKLILTDFMDRDDQKTVAFYQRMAEAAARHKIMIMFHGAFKGAGFERTYPNAISREAVLGSEYNIWSEKASPEHDLLIPFIRMVGGPMDYEPGFYKNANQQTFRPLRDMVMSQGTRCHQLAMFVAYDSPMQIFSGNPSDAWPEIAYTTYLASLPTAWDDTVVPDAKVGDYLVVARRKDNDWYLAAMTDWTPRTITVDLSFLNNGSYRAFTCEDGPNATKNSEDYRMGYALVDKNSKLTINMAPGGGYVVKLIKLNDARP</sequence>
<dbReference type="GO" id="GO:0030246">
    <property type="term" value="F:carbohydrate binding"/>
    <property type="evidence" value="ECO:0007669"/>
    <property type="project" value="InterPro"/>
</dbReference>
<keyword evidence="5" id="KW-0326">Glycosidase</keyword>
<dbReference type="InterPro" id="IPR013785">
    <property type="entry name" value="Aldolase_TIM"/>
</dbReference>
<evidence type="ECO:0000313" key="11">
    <source>
        <dbReference type="Proteomes" id="UP000266183"/>
    </source>
</evidence>
<evidence type="ECO:0000256" key="1">
    <source>
        <dbReference type="ARBA" id="ARBA00001913"/>
    </source>
</evidence>
<dbReference type="Pfam" id="PF14509">
    <property type="entry name" value="GH97_C"/>
    <property type="match status" value="1"/>
</dbReference>
<comment type="subunit">
    <text evidence="2">Monomer.</text>
</comment>
<evidence type="ECO:0000259" key="7">
    <source>
        <dbReference type="Pfam" id="PF10566"/>
    </source>
</evidence>
<dbReference type="InterPro" id="IPR029483">
    <property type="entry name" value="GH97_C"/>
</dbReference>
<dbReference type="KEGG" id="chk:D4L85_13030"/>
<proteinExistence type="predicted"/>
<reference evidence="11" key="1">
    <citation type="submission" date="2018-09" db="EMBL/GenBank/DDBJ databases">
        <title>Chryseolinea sp. KIS68-18 isolated from soil.</title>
        <authorList>
            <person name="Weon H.-Y."/>
            <person name="Kwon S.-W."/>
            <person name="Lee S.A."/>
        </authorList>
    </citation>
    <scope>NUCLEOTIDE SEQUENCE [LARGE SCALE GENOMIC DNA]</scope>
    <source>
        <strain evidence="11">KIS68-18</strain>
    </source>
</reference>
<gene>
    <name evidence="10" type="ORF">D4L85_13030</name>
</gene>
<protein>
    <submittedName>
        <fullName evidence="10">Glycoside hydrolase family 97 protein</fullName>
    </submittedName>
</protein>
<dbReference type="Gene3D" id="2.60.40.1180">
    <property type="entry name" value="Golgi alpha-mannosidase II"/>
    <property type="match status" value="1"/>
</dbReference>
<dbReference type="InterPro" id="IPR017853">
    <property type="entry name" value="GH"/>
</dbReference>
<evidence type="ECO:0000256" key="4">
    <source>
        <dbReference type="ARBA" id="ARBA00022837"/>
    </source>
</evidence>
<feature type="domain" description="Glycosyl-hydrolase 97 C-terminal oligomerisation" evidence="9">
    <location>
        <begin position="565"/>
        <end position="660"/>
    </location>
</feature>
<dbReference type="GO" id="GO:0016798">
    <property type="term" value="F:hydrolase activity, acting on glycosyl bonds"/>
    <property type="evidence" value="ECO:0007669"/>
    <property type="project" value="UniProtKB-KW"/>
</dbReference>
<evidence type="ECO:0000256" key="5">
    <source>
        <dbReference type="ARBA" id="ARBA00023295"/>
    </source>
</evidence>
<dbReference type="AlphaFoldDB" id="A0A385SKF1"/>
<comment type="cofactor">
    <cofactor evidence="1">
        <name>Ca(2+)</name>
        <dbReference type="ChEBI" id="CHEBI:29108"/>
    </cofactor>
</comment>
<dbReference type="InterPro" id="IPR014718">
    <property type="entry name" value="GH-type_carb-bd"/>
</dbReference>
<feature type="domain" description="Glycosyl-hydrolase 97 N-terminal" evidence="8">
    <location>
        <begin position="33"/>
        <end position="297"/>
    </location>
</feature>
<name>A0A385SKF1_9BACT</name>
<dbReference type="InterPro" id="IPR013780">
    <property type="entry name" value="Glyco_hydro_b"/>
</dbReference>
<dbReference type="InterPro" id="IPR052720">
    <property type="entry name" value="Glycosyl_hydrolase_97"/>
</dbReference>
<dbReference type="SUPFAM" id="SSF51445">
    <property type="entry name" value="(Trans)glycosidases"/>
    <property type="match status" value="1"/>
</dbReference>
<evidence type="ECO:0000259" key="9">
    <source>
        <dbReference type="Pfam" id="PF14509"/>
    </source>
</evidence>
<feature type="signal peptide" evidence="6">
    <location>
        <begin position="1"/>
        <end position="27"/>
    </location>
</feature>
<keyword evidence="4" id="KW-0106">Calcium</keyword>
<evidence type="ECO:0000256" key="2">
    <source>
        <dbReference type="ARBA" id="ARBA00011245"/>
    </source>
</evidence>
<dbReference type="Gene3D" id="3.20.20.70">
    <property type="entry name" value="Aldolase class I"/>
    <property type="match status" value="1"/>
</dbReference>
<keyword evidence="3 10" id="KW-0378">Hydrolase</keyword>
<feature type="domain" description="Glycosyl-hydrolase 97 catalytic" evidence="7">
    <location>
        <begin position="321"/>
        <end position="467"/>
    </location>
</feature>
<dbReference type="Pfam" id="PF10566">
    <property type="entry name" value="Glyco_hydro_97"/>
    <property type="match status" value="1"/>
</dbReference>
<keyword evidence="6" id="KW-0732">Signal</keyword>
<evidence type="ECO:0000256" key="3">
    <source>
        <dbReference type="ARBA" id="ARBA00022801"/>
    </source>
</evidence>
<dbReference type="InterPro" id="IPR019563">
    <property type="entry name" value="GH97_catalytic"/>
</dbReference>
<dbReference type="Pfam" id="PF14508">
    <property type="entry name" value="GH97_N"/>
    <property type="match status" value="1"/>
</dbReference>